<keyword evidence="6 7" id="KW-0472">Membrane</keyword>
<sequence length="413" mass="47154">MILSLRIAFKLHRGIKNNALISLVSVISILGIIVGITMSIVTLSTINGFKYELGHRILAVIPHGEIRPAEGVCIDWKVILPRIKGIKDIIYANPYINFSGIIECNYKWHLVSIRSVYIDQNFCATSDLYDFVDKNSWNFFCKKTKQIILGKGLADFLGVTIGDWVSIAIDNNFFSQDNRYLCKKIFLQVAGVLNLQSQLDCNLAVISFLEAESYCNELFNIIGVEIKVNNIFTVNSVVQKIRKVLKEKVYIYSWIDNYGYIYKDIYMVYIIIYIIMILIVGISVFNVIATLILSIKHKQHDIAIFSALGAKAFFIESVFFWYGLLIYIISSILGSVLSILLSLNLNNLVIFIEKFLNKKIFLSKIYFIDFLPSKLDIWDILLILVLTLLFGITTSYYTVSKTIKSINLCQILK</sequence>
<dbReference type="InterPro" id="IPR051447">
    <property type="entry name" value="Lipoprotein-release_system"/>
</dbReference>
<dbReference type="PANTHER" id="PTHR30489">
    <property type="entry name" value="LIPOPROTEIN-RELEASING SYSTEM TRANSMEMBRANE PROTEIN LOLE"/>
    <property type="match status" value="1"/>
</dbReference>
<dbReference type="EMBL" id="CP097762">
    <property type="protein sequence ID" value="URJ24899.1"/>
    <property type="molecule type" value="Genomic_DNA"/>
</dbReference>
<feature type="transmembrane region" description="Helical" evidence="7">
    <location>
        <begin position="328"/>
        <end position="356"/>
    </location>
</feature>
<dbReference type="InterPro" id="IPR003838">
    <property type="entry name" value="ABC3_permease_C"/>
</dbReference>
<evidence type="ECO:0000256" key="7">
    <source>
        <dbReference type="SAM" id="Phobius"/>
    </source>
</evidence>
<comment type="similarity">
    <text evidence="2">Belongs to the ABC-4 integral membrane protein family. LolC/E subfamily.</text>
</comment>
<evidence type="ECO:0000256" key="5">
    <source>
        <dbReference type="ARBA" id="ARBA00022989"/>
    </source>
</evidence>
<keyword evidence="5 7" id="KW-1133">Transmembrane helix</keyword>
<gene>
    <name evidence="9" type="ORF">M9405_01905</name>
</gene>
<keyword evidence="4 7" id="KW-0812">Transmembrane</keyword>
<feature type="transmembrane region" description="Helical" evidence="7">
    <location>
        <begin position="266"/>
        <end position="295"/>
    </location>
</feature>
<feature type="domain" description="ABC3 transporter permease C-terminal" evidence="8">
    <location>
        <begin position="274"/>
        <end position="404"/>
    </location>
</feature>
<feature type="transmembrane region" description="Helical" evidence="7">
    <location>
        <begin position="377"/>
        <end position="399"/>
    </location>
</feature>
<reference evidence="9" key="1">
    <citation type="submission" date="2022-05" db="EMBL/GenBank/DDBJ databases">
        <title>Impact of host demography and evolutionary history on endosymbiont molecular evolution: a test in carpenter ants (Genus Camponotus) and their Blochmannia endosymbionts.</title>
        <authorList>
            <person name="Manthey J.D."/>
            <person name="Giron J.C."/>
            <person name="Hruska J.P."/>
        </authorList>
    </citation>
    <scope>NUCLEOTIDE SEQUENCE</scope>
    <source>
        <strain evidence="9">C-006</strain>
    </source>
</reference>
<protein>
    <submittedName>
        <fullName evidence="9">Lipoprotein-releasing system transmembrane subunit LolE</fullName>
    </submittedName>
</protein>
<evidence type="ECO:0000256" key="1">
    <source>
        <dbReference type="ARBA" id="ARBA00004651"/>
    </source>
</evidence>
<evidence type="ECO:0000256" key="4">
    <source>
        <dbReference type="ARBA" id="ARBA00022692"/>
    </source>
</evidence>
<evidence type="ECO:0000313" key="10">
    <source>
        <dbReference type="Proteomes" id="UP001056834"/>
    </source>
</evidence>
<keyword evidence="3" id="KW-1003">Cell membrane</keyword>
<dbReference type="Proteomes" id="UP001056834">
    <property type="component" value="Chromosome"/>
</dbReference>
<accession>A0ABY4SSE7</accession>
<organism evidence="9 10">
    <name type="scientific">Candidatus Blochmannia ocreatus</name>
    <name type="common">nom. nud.</name>
    <dbReference type="NCBI Taxonomy" id="251538"/>
    <lineage>
        <taxon>Bacteria</taxon>
        <taxon>Pseudomonadati</taxon>
        <taxon>Pseudomonadota</taxon>
        <taxon>Gammaproteobacteria</taxon>
        <taxon>Enterobacterales</taxon>
        <taxon>Enterobacteriaceae</taxon>
        <taxon>ant endosymbionts</taxon>
        <taxon>Candidatus Blochmanniella</taxon>
    </lineage>
</organism>
<evidence type="ECO:0000259" key="8">
    <source>
        <dbReference type="Pfam" id="PF02687"/>
    </source>
</evidence>
<evidence type="ECO:0000256" key="2">
    <source>
        <dbReference type="ARBA" id="ARBA00005236"/>
    </source>
</evidence>
<evidence type="ECO:0000256" key="6">
    <source>
        <dbReference type="ARBA" id="ARBA00023136"/>
    </source>
</evidence>
<feature type="transmembrane region" description="Helical" evidence="7">
    <location>
        <begin position="20"/>
        <end position="41"/>
    </location>
</feature>
<evidence type="ECO:0000313" key="9">
    <source>
        <dbReference type="EMBL" id="URJ24899.1"/>
    </source>
</evidence>
<dbReference type="Pfam" id="PF02687">
    <property type="entry name" value="FtsX"/>
    <property type="match status" value="1"/>
</dbReference>
<keyword evidence="10" id="KW-1185">Reference proteome</keyword>
<evidence type="ECO:0000256" key="3">
    <source>
        <dbReference type="ARBA" id="ARBA00022475"/>
    </source>
</evidence>
<name>A0ABY4SSE7_9ENTR</name>
<keyword evidence="9" id="KW-0449">Lipoprotein</keyword>
<comment type="subcellular location">
    <subcellularLocation>
        <location evidence="1">Cell membrane</location>
        <topology evidence="1">Multi-pass membrane protein</topology>
    </subcellularLocation>
</comment>
<dbReference type="RefSeq" id="WP_250223023.1">
    <property type="nucleotide sequence ID" value="NZ_CP097762.1"/>
</dbReference>
<proteinExistence type="inferred from homology"/>
<dbReference type="PANTHER" id="PTHR30489:SF0">
    <property type="entry name" value="LIPOPROTEIN-RELEASING SYSTEM TRANSMEMBRANE PROTEIN LOLE"/>
    <property type="match status" value="1"/>
</dbReference>